<dbReference type="STRING" id="56857.A0A200R8S9"/>
<evidence type="ECO:0000256" key="3">
    <source>
        <dbReference type="ARBA" id="ARBA00023125"/>
    </source>
</evidence>
<keyword evidence="5" id="KW-0804">Transcription</keyword>
<dbReference type="OrthoDB" id="1932364at2759"/>
<dbReference type="PROSITE" id="PS51032">
    <property type="entry name" value="AP2_ERF"/>
    <property type="match status" value="1"/>
</dbReference>
<evidence type="ECO:0000256" key="4">
    <source>
        <dbReference type="ARBA" id="ARBA00023159"/>
    </source>
</evidence>
<dbReference type="Gene3D" id="3.30.730.10">
    <property type="entry name" value="AP2/ERF domain"/>
    <property type="match status" value="1"/>
</dbReference>
<keyword evidence="4" id="KW-0010">Activator</keyword>
<keyword evidence="10" id="KW-1185">Reference proteome</keyword>
<dbReference type="InParanoid" id="A0A200R8S9"/>
<dbReference type="GO" id="GO:0005634">
    <property type="term" value="C:nucleus"/>
    <property type="evidence" value="ECO:0007669"/>
    <property type="project" value="UniProtKB-SubCell"/>
</dbReference>
<dbReference type="OMA" id="NHEGPES"/>
<name>A0A200R8S9_MACCD</name>
<dbReference type="CDD" id="cd00018">
    <property type="entry name" value="AP2"/>
    <property type="match status" value="1"/>
</dbReference>
<evidence type="ECO:0000256" key="7">
    <source>
        <dbReference type="ARBA" id="ARBA00024343"/>
    </source>
</evidence>
<comment type="subcellular location">
    <subcellularLocation>
        <location evidence="1">Nucleus</location>
    </subcellularLocation>
</comment>
<dbReference type="InterPro" id="IPR036955">
    <property type="entry name" value="AP2/ERF_dom_sf"/>
</dbReference>
<dbReference type="EMBL" id="MVGT01000255">
    <property type="protein sequence ID" value="OVA19132.1"/>
    <property type="molecule type" value="Genomic_DNA"/>
</dbReference>
<evidence type="ECO:0000259" key="8">
    <source>
        <dbReference type="PROSITE" id="PS51032"/>
    </source>
</evidence>
<evidence type="ECO:0000256" key="1">
    <source>
        <dbReference type="ARBA" id="ARBA00004123"/>
    </source>
</evidence>
<proteinExistence type="inferred from homology"/>
<evidence type="ECO:0000256" key="2">
    <source>
        <dbReference type="ARBA" id="ARBA00023015"/>
    </source>
</evidence>
<comment type="similarity">
    <text evidence="7">Belongs to the AP2/ERF transcription factor family. ERF subfamily.</text>
</comment>
<dbReference type="Pfam" id="PF00847">
    <property type="entry name" value="AP2"/>
    <property type="match status" value="1"/>
</dbReference>
<dbReference type="PRINTS" id="PR00367">
    <property type="entry name" value="ETHRSPELEMNT"/>
</dbReference>
<dbReference type="Proteomes" id="UP000195402">
    <property type="component" value="Unassembled WGS sequence"/>
</dbReference>
<evidence type="ECO:0000313" key="10">
    <source>
        <dbReference type="Proteomes" id="UP000195402"/>
    </source>
</evidence>
<gene>
    <name evidence="9" type="ORF">BVC80_417g28</name>
</gene>
<dbReference type="GO" id="GO:0003700">
    <property type="term" value="F:DNA-binding transcription factor activity"/>
    <property type="evidence" value="ECO:0007669"/>
    <property type="project" value="InterPro"/>
</dbReference>
<dbReference type="PANTHER" id="PTHR31985">
    <property type="entry name" value="ETHYLENE-RESPONSIVE TRANSCRIPTION FACTOR ERF042-RELATED"/>
    <property type="match status" value="1"/>
</dbReference>
<feature type="domain" description="AP2/ERF" evidence="8">
    <location>
        <begin position="48"/>
        <end position="105"/>
    </location>
</feature>
<sequence>MSSTSTSALADDGEGEPIRFKTLIKTESKSSPIPNSSKRFRKPAAMFPYIGVRQRRWGRYVSEIRIPKKKTRIWLGSFESPQMAARAYDSAAFFLKGKSAILNFPKLAGSLPIPISSSPKDIQIAAAKAAVGDSVPNCNEFDHDLSQTKSDSGSGLGVGSEEAWWFSDDEMTRFFNGVQDSPLHGSYKLESVAGNYYNAGMVNDEFFTGSLVEITDLPL</sequence>
<evidence type="ECO:0000256" key="6">
    <source>
        <dbReference type="ARBA" id="ARBA00023242"/>
    </source>
</evidence>
<keyword evidence="6" id="KW-0539">Nucleus</keyword>
<reference evidence="9 10" key="1">
    <citation type="journal article" date="2017" name="Mol. Plant">
        <title>The Genome of Medicinal Plant Macleaya cordata Provides New Insights into Benzylisoquinoline Alkaloids Metabolism.</title>
        <authorList>
            <person name="Liu X."/>
            <person name="Liu Y."/>
            <person name="Huang P."/>
            <person name="Ma Y."/>
            <person name="Qing Z."/>
            <person name="Tang Q."/>
            <person name="Cao H."/>
            <person name="Cheng P."/>
            <person name="Zheng Y."/>
            <person name="Yuan Z."/>
            <person name="Zhou Y."/>
            <person name="Liu J."/>
            <person name="Tang Z."/>
            <person name="Zhuo Y."/>
            <person name="Zhang Y."/>
            <person name="Yu L."/>
            <person name="Huang J."/>
            <person name="Yang P."/>
            <person name="Peng Q."/>
            <person name="Zhang J."/>
            <person name="Jiang W."/>
            <person name="Zhang Z."/>
            <person name="Lin K."/>
            <person name="Ro D.K."/>
            <person name="Chen X."/>
            <person name="Xiong X."/>
            <person name="Shang Y."/>
            <person name="Huang S."/>
            <person name="Zeng J."/>
        </authorList>
    </citation>
    <scope>NUCLEOTIDE SEQUENCE [LARGE SCALE GENOMIC DNA]</scope>
    <source>
        <strain evidence="10">cv. BLH2017</strain>
        <tissue evidence="9">Root</tissue>
    </source>
</reference>
<dbReference type="FunFam" id="3.30.730.10:FF:000001">
    <property type="entry name" value="Ethylene-responsive transcription factor 2"/>
    <property type="match status" value="1"/>
</dbReference>
<protein>
    <submittedName>
        <fullName evidence="9">AP2/ERF domain</fullName>
    </submittedName>
</protein>
<evidence type="ECO:0000313" key="9">
    <source>
        <dbReference type="EMBL" id="OVA19132.1"/>
    </source>
</evidence>
<dbReference type="InterPro" id="IPR016177">
    <property type="entry name" value="DNA-bd_dom_sf"/>
</dbReference>
<dbReference type="SUPFAM" id="SSF54171">
    <property type="entry name" value="DNA-binding domain"/>
    <property type="match status" value="1"/>
</dbReference>
<dbReference type="GO" id="GO:0003677">
    <property type="term" value="F:DNA binding"/>
    <property type="evidence" value="ECO:0007669"/>
    <property type="project" value="UniProtKB-KW"/>
</dbReference>
<dbReference type="SMART" id="SM00380">
    <property type="entry name" value="AP2"/>
    <property type="match status" value="1"/>
</dbReference>
<dbReference type="PANTHER" id="PTHR31985:SF233">
    <property type="entry name" value="ETHYLENE-RESPONSIVE TRANSCRIPTION FACTOR ERF039"/>
    <property type="match status" value="1"/>
</dbReference>
<evidence type="ECO:0000256" key="5">
    <source>
        <dbReference type="ARBA" id="ARBA00023163"/>
    </source>
</evidence>
<keyword evidence="3" id="KW-0238">DNA-binding</keyword>
<keyword evidence="2" id="KW-0805">Transcription regulation</keyword>
<organism evidence="9 10">
    <name type="scientific">Macleaya cordata</name>
    <name type="common">Five-seeded plume-poppy</name>
    <name type="synonym">Bocconia cordata</name>
    <dbReference type="NCBI Taxonomy" id="56857"/>
    <lineage>
        <taxon>Eukaryota</taxon>
        <taxon>Viridiplantae</taxon>
        <taxon>Streptophyta</taxon>
        <taxon>Embryophyta</taxon>
        <taxon>Tracheophyta</taxon>
        <taxon>Spermatophyta</taxon>
        <taxon>Magnoliopsida</taxon>
        <taxon>Ranunculales</taxon>
        <taxon>Papaveraceae</taxon>
        <taxon>Papaveroideae</taxon>
        <taxon>Macleaya</taxon>
    </lineage>
</organism>
<accession>A0A200R8S9</accession>
<dbReference type="InterPro" id="IPR051032">
    <property type="entry name" value="AP2/ERF_TF_ERF_subfamily"/>
</dbReference>
<dbReference type="InterPro" id="IPR001471">
    <property type="entry name" value="AP2/ERF_dom"/>
</dbReference>
<dbReference type="AlphaFoldDB" id="A0A200R8S9"/>
<comment type="caution">
    <text evidence="9">The sequence shown here is derived from an EMBL/GenBank/DDBJ whole genome shotgun (WGS) entry which is preliminary data.</text>
</comment>